<dbReference type="EMBL" id="QWGR01000007">
    <property type="protein sequence ID" value="RIJ47606.1"/>
    <property type="molecule type" value="Genomic_DNA"/>
</dbReference>
<dbReference type="SUPFAM" id="SSF53756">
    <property type="entry name" value="UDP-Glycosyltransferase/glycogen phosphorylase"/>
    <property type="match status" value="1"/>
</dbReference>
<dbReference type="AlphaFoldDB" id="A0A399SUA7"/>
<dbReference type="CDD" id="cd03801">
    <property type="entry name" value="GT4_PimA-like"/>
    <property type="match status" value="1"/>
</dbReference>
<sequence length="357" mass="40179">MLKILLITPNLNIPGGVTEFNKMLLHYSSLKIISFNLWGAGKKQNKVTKFFALILNIFRFTAIVIVSKANIVHLGPSLGSNSIKRDGIMCVIAKFFNKKVYLHWHGWNPDNEFLLEPPKLRFIQKTIFRANHITFLSSHFQSLFISKGYKNSSNVGNTFVDDNLLKDFKLSSNSKSTVNILFLSTISKNKGIYLALDVFSSLADDHNITFTIAGSGPELENIKMQVPKNLQNKIFFLGHVSGAKKVEAFNEADIYIFPSYYEGMPTSVLEAMAFGLPVVCSKVGAIPDFFENSKMGFIHDKNDIEAFKNSIKKLINDEALRNSIGRFNHKFATEYFLASKAVARIDADYKQLLIHGC</sequence>
<name>A0A399SUA7_9BACT</name>
<gene>
    <name evidence="2" type="ORF">D1614_13555</name>
</gene>
<evidence type="ECO:0000313" key="3">
    <source>
        <dbReference type="Proteomes" id="UP000265926"/>
    </source>
</evidence>
<keyword evidence="2" id="KW-0808">Transferase</keyword>
<accession>A0A399SUA7</accession>
<dbReference type="InterPro" id="IPR001296">
    <property type="entry name" value="Glyco_trans_1"/>
</dbReference>
<dbReference type="InterPro" id="IPR050194">
    <property type="entry name" value="Glycosyltransferase_grp1"/>
</dbReference>
<dbReference type="Pfam" id="PF00534">
    <property type="entry name" value="Glycos_transf_1"/>
    <property type="match status" value="1"/>
</dbReference>
<dbReference type="PANTHER" id="PTHR45947">
    <property type="entry name" value="SULFOQUINOVOSYL TRANSFERASE SQD2"/>
    <property type="match status" value="1"/>
</dbReference>
<evidence type="ECO:0000259" key="1">
    <source>
        <dbReference type="Pfam" id="PF00534"/>
    </source>
</evidence>
<dbReference type="Gene3D" id="3.40.50.2000">
    <property type="entry name" value="Glycogen Phosphorylase B"/>
    <property type="match status" value="2"/>
</dbReference>
<dbReference type="OrthoDB" id="9792269at2"/>
<proteinExistence type="predicted"/>
<keyword evidence="3" id="KW-1185">Reference proteome</keyword>
<feature type="domain" description="Glycosyl transferase family 1" evidence="1">
    <location>
        <begin position="178"/>
        <end position="327"/>
    </location>
</feature>
<protein>
    <submittedName>
        <fullName evidence="2">Glycosyltransferase family 1 protein</fullName>
    </submittedName>
</protein>
<comment type="caution">
    <text evidence="2">The sequence shown here is derived from an EMBL/GenBank/DDBJ whole genome shotgun (WGS) entry which is preliminary data.</text>
</comment>
<organism evidence="2 3">
    <name type="scientific">Maribellus luteus</name>
    <dbReference type="NCBI Taxonomy" id="2305463"/>
    <lineage>
        <taxon>Bacteria</taxon>
        <taxon>Pseudomonadati</taxon>
        <taxon>Bacteroidota</taxon>
        <taxon>Bacteroidia</taxon>
        <taxon>Marinilabiliales</taxon>
        <taxon>Prolixibacteraceae</taxon>
        <taxon>Maribellus</taxon>
    </lineage>
</organism>
<evidence type="ECO:0000313" key="2">
    <source>
        <dbReference type="EMBL" id="RIJ47606.1"/>
    </source>
</evidence>
<dbReference type="GO" id="GO:0016757">
    <property type="term" value="F:glycosyltransferase activity"/>
    <property type="evidence" value="ECO:0007669"/>
    <property type="project" value="InterPro"/>
</dbReference>
<dbReference type="PANTHER" id="PTHR45947:SF3">
    <property type="entry name" value="SULFOQUINOVOSYL TRANSFERASE SQD2"/>
    <property type="match status" value="1"/>
</dbReference>
<dbReference type="Proteomes" id="UP000265926">
    <property type="component" value="Unassembled WGS sequence"/>
</dbReference>
<dbReference type="RefSeq" id="WP_119438492.1">
    <property type="nucleotide sequence ID" value="NZ_QWGR01000007.1"/>
</dbReference>
<reference evidence="2 3" key="1">
    <citation type="submission" date="2018-08" db="EMBL/GenBank/DDBJ databases">
        <title>Pallidiluteibacterium maritimus gen. nov., sp. nov., isolated from coastal sediment.</title>
        <authorList>
            <person name="Zhou L.Y."/>
        </authorList>
    </citation>
    <scope>NUCLEOTIDE SEQUENCE [LARGE SCALE GENOMIC DNA]</scope>
    <source>
        <strain evidence="2 3">XSD2</strain>
    </source>
</reference>